<gene>
    <name evidence="1" type="ORF">EPI10_023307</name>
</gene>
<keyword evidence="2" id="KW-1185">Reference proteome</keyword>
<name>A0A5B6VUW0_9ROSI</name>
<reference evidence="2" key="1">
    <citation type="journal article" date="2019" name="Plant Biotechnol. J.">
        <title>Genome sequencing of the Australian wild diploid species Gossypium australe highlights disease resistance and delayed gland morphogenesis.</title>
        <authorList>
            <person name="Cai Y."/>
            <person name="Cai X."/>
            <person name="Wang Q."/>
            <person name="Wang P."/>
            <person name="Zhang Y."/>
            <person name="Cai C."/>
            <person name="Xu Y."/>
            <person name="Wang K."/>
            <person name="Zhou Z."/>
            <person name="Wang C."/>
            <person name="Geng S."/>
            <person name="Li B."/>
            <person name="Dong Q."/>
            <person name="Hou Y."/>
            <person name="Wang H."/>
            <person name="Ai P."/>
            <person name="Liu Z."/>
            <person name="Yi F."/>
            <person name="Sun M."/>
            <person name="An G."/>
            <person name="Cheng J."/>
            <person name="Zhang Y."/>
            <person name="Shi Q."/>
            <person name="Xie Y."/>
            <person name="Shi X."/>
            <person name="Chang Y."/>
            <person name="Huang F."/>
            <person name="Chen Y."/>
            <person name="Hong S."/>
            <person name="Mi L."/>
            <person name="Sun Q."/>
            <person name="Zhang L."/>
            <person name="Zhou B."/>
            <person name="Peng R."/>
            <person name="Zhang X."/>
            <person name="Liu F."/>
        </authorList>
    </citation>
    <scope>NUCLEOTIDE SEQUENCE [LARGE SCALE GENOMIC DNA]</scope>
    <source>
        <strain evidence="2">cv. PA1801</strain>
    </source>
</reference>
<protein>
    <submittedName>
        <fullName evidence="1">Uncharacterized protein</fullName>
    </submittedName>
</protein>
<proteinExistence type="predicted"/>
<evidence type="ECO:0000313" key="1">
    <source>
        <dbReference type="EMBL" id="KAA3472883.1"/>
    </source>
</evidence>
<dbReference type="Proteomes" id="UP000325315">
    <property type="component" value="Unassembled WGS sequence"/>
</dbReference>
<evidence type="ECO:0000313" key="2">
    <source>
        <dbReference type="Proteomes" id="UP000325315"/>
    </source>
</evidence>
<dbReference type="AlphaFoldDB" id="A0A5B6VUW0"/>
<sequence>MGWCYDGNILKSLAVEHFSKLYIDHFILELIVEVFLDVVWHFVFSMTLPKAPGIDGLHVKFYQANWDIIGINILKMDLFYFDSESSRYKFCNLFFTYQFLYYFVYDHYQDDCYSPSIGDTGSCEKDPIKFYSFTLSL</sequence>
<comment type="caution">
    <text evidence="1">The sequence shown here is derived from an EMBL/GenBank/DDBJ whole genome shotgun (WGS) entry which is preliminary data.</text>
</comment>
<organism evidence="1 2">
    <name type="scientific">Gossypium australe</name>
    <dbReference type="NCBI Taxonomy" id="47621"/>
    <lineage>
        <taxon>Eukaryota</taxon>
        <taxon>Viridiplantae</taxon>
        <taxon>Streptophyta</taxon>
        <taxon>Embryophyta</taxon>
        <taxon>Tracheophyta</taxon>
        <taxon>Spermatophyta</taxon>
        <taxon>Magnoliopsida</taxon>
        <taxon>eudicotyledons</taxon>
        <taxon>Gunneridae</taxon>
        <taxon>Pentapetalae</taxon>
        <taxon>rosids</taxon>
        <taxon>malvids</taxon>
        <taxon>Malvales</taxon>
        <taxon>Malvaceae</taxon>
        <taxon>Malvoideae</taxon>
        <taxon>Gossypium</taxon>
    </lineage>
</organism>
<dbReference type="EMBL" id="SMMG02000005">
    <property type="protein sequence ID" value="KAA3472883.1"/>
    <property type="molecule type" value="Genomic_DNA"/>
</dbReference>
<accession>A0A5B6VUW0</accession>